<keyword evidence="1" id="KW-0547">Nucleotide-binding</keyword>
<dbReference type="Gene3D" id="3.30.1490.20">
    <property type="entry name" value="ATP-grasp fold, A domain"/>
    <property type="match status" value="1"/>
</dbReference>
<dbReference type="GO" id="GO:0046872">
    <property type="term" value="F:metal ion binding"/>
    <property type="evidence" value="ECO:0007669"/>
    <property type="project" value="InterPro"/>
</dbReference>
<dbReference type="InterPro" id="IPR005479">
    <property type="entry name" value="CPAse_ATP-bd"/>
</dbReference>
<evidence type="ECO:0000259" key="2">
    <source>
        <dbReference type="PROSITE" id="PS50975"/>
    </source>
</evidence>
<dbReference type="GO" id="GO:0005524">
    <property type="term" value="F:ATP binding"/>
    <property type="evidence" value="ECO:0007669"/>
    <property type="project" value="UniProtKB-UniRule"/>
</dbReference>
<feature type="domain" description="ATP-grasp" evidence="2">
    <location>
        <begin position="137"/>
        <end position="344"/>
    </location>
</feature>
<keyword evidence="1" id="KW-0067">ATP-binding</keyword>
<dbReference type="PROSITE" id="PS50975">
    <property type="entry name" value="ATP_GRASP"/>
    <property type="match status" value="1"/>
</dbReference>
<dbReference type="Pfam" id="PF02786">
    <property type="entry name" value="CPSase_L_D2"/>
    <property type="match status" value="1"/>
</dbReference>
<comment type="caution">
    <text evidence="3">The sequence shown here is derived from an EMBL/GenBank/DDBJ whole genome shotgun (WGS) entry which is preliminary data.</text>
</comment>
<evidence type="ECO:0000256" key="1">
    <source>
        <dbReference type="PROSITE-ProRule" id="PRU00409"/>
    </source>
</evidence>
<dbReference type="AlphaFoldDB" id="A0A963YTW8"/>
<dbReference type="EMBL" id="JAESVB010000006">
    <property type="protein sequence ID" value="MCB8876462.1"/>
    <property type="molecule type" value="Genomic_DNA"/>
</dbReference>
<accession>A0A963YTW8</accession>
<organism evidence="3 4">
    <name type="scientific">Acidisoma silvae</name>
    <dbReference type="NCBI Taxonomy" id="2802396"/>
    <lineage>
        <taxon>Bacteria</taxon>
        <taxon>Pseudomonadati</taxon>
        <taxon>Pseudomonadota</taxon>
        <taxon>Alphaproteobacteria</taxon>
        <taxon>Acetobacterales</taxon>
        <taxon>Acidocellaceae</taxon>
        <taxon>Acidisoma</taxon>
    </lineage>
</organism>
<sequence>MGSATRRTGRARILFVALTNDVGSDRLPAALGALGADCAVLCPPGFYCAETRFMGRRFPLPAQRGLWLALPFIRNRLEAATRDWDADLVIPLDDMAALSLRVIATAATVTAPLRALLEISLGSPRGYTTACTRAGLMRLASELGLRTPRVCISAEPDAMLQRAQDWGYPVVLKAEHTCGGHGVTIARNPDELRRAMAAVRGATSWRRLRGALRRKMWDVAGFSTAIDAPPVLQSYVAGVPAMRTVFAWQGEVLEGVSFLAEKNHPTPTGPSTMVRHVENAEMAETSRQLVAAMGCSGFISFDFMFDPATRQASLIELNARPIGTTHLGRLFGHDLCARLLSCLDSGFRPVPWRPAPILASPLVALFPKEIERSPRDLGRLEARCLYHDVPYDEPRVMAAYLRRLQAIHPQDFGPIFDAYGAATGRRPALDAPALDWLRGPSQPYAEGRRHA</sequence>
<reference evidence="3" key="2">
    <citation type="submission" date="2021-01" db="EMBL/GenBank/DDBJ databases">
        <authorList>
            <person name="Mieszkin S."/>
            <person name="Pouder E."/>
            <person name="Alain K."/>
        </authorList>
    </citation>
    <scope>NUCLEOTIDE SEQUENCE</scope>
    <source>
        <strain evidence="3">HW T2.11</strain>
    </source>
</reference>
<dbReference type="Gene3D" id="3.30.470.20">
    <property type="entry name" value="ATP-grasp fold, B domain"/>
    <property type="match status" value="1"/>
</dbReference>
<dbReference type="RefSeq" id="WP_227322117.1">
    <property type="nucleotide sequence ID" value="NZ_JAESVB010000006.1"/>
</dbReference>
<reference evidence="3" key="1">
    <citation type="journal article" date="2021" name="Microorganisms">
        <title>Acidisoma silvae sp. nov. and Acidisomacellulosilytica sp. nov., Two Acidophilic Bacteria Isolated from Decaying Wood, Hydrolyzing Cellulose and Producing Poly-3-hydroxybutyrate.</title>
        <authorList>
            <person name="Mieszkin S."/>
            <person name="Pouder E."/>
            <person name="Uroz S."/>
            <person name="Simon-Colin C."/>
            <person name="Alain K."/>
        </authorList>
    </citation>
    <scope>NUCLEOTIDE SEQUENCE</scope>
    <source>
        <strain evidence="3">HW T2.11</strain>
    </source>
</reference>
<dbReference type="SUPFAM" id="SSF56059">
    <property type="entry name" value="Glutathione synthetase ATP-binding domain-like"/>
    <property type="match status" value="1"/>
</dbReference>
<gene>
    <name evidence="3" type="ORF">ASILVAE211_14815</name>
</gene>
<keyword evidence="4" id="KW-1185">Reference proteome</keyword>
<evidence type="ECO:0000313" key="4">
    <source>
        <dbReference type="Proteomes" id="UP000708298"/>
    </source>
</evidence>
<evidence type="ECO:0000313" key="3">
    <source>
        <dbReference type="EMBL" id="MCB8876462.1"/>
    </source>
</evidence>
<dbReference type="Proteomes" id="UP000708298">
    <property type="component" value="Unassembled WGS sequence"/>
</dbReference>
<dbReference type="InterPro" id="IPR013815">
    <property type="entry name" value="ATP_grasp_subdomain_1"/>
</dbReference>
<proteinExistence type="predicted"/>
<dbReference type="InterPro" id="IPR011761">
    <property type="entry name" value="ATP-grasp"/>
</dbReference>
<protein>
    <submittedName>
        <fullName evidence="3">ATP-grasp domain-containing protein</fullName>
    </submittedName>
</protein>
<name>A0A963YTW8_9PROT</name>